<feature type="compositionally biased region" description="Polar residues" evidence="1">
    <location>
        <begin position="292"/>
        <end position="316"/>
    </location>
</feature>
<feature type="region of interest" description="Disordered" evidence="1">
    <location>
        <begin position="292"/>
        <end position="346"/>
    </location>
</feature>
<evidence type="ECO:0000313" key="3">
    <source>
        <dbReference type="EMBL" id="KZP06057.1"/>
    </source>
</evidence>
<evidence type="ECO:0008006" key="6">
    <source>
        <dbReference type="Google" id="ProtNLM"/>
    </source>
</evidence>
<feature type="compositionally biased region" description="Basic residues" evidence="1">
    <location>
        <begin position="1"/>
        <end position="10"/>
    </location>
</feature>
<gene>
    <name evidence="4" type="ORF">FIBSPDRAFT_886239</name>
    <name evidence="3" type="ORF">FIBSPDRAFT_903050</name>
</gene>
<evidence type="ECO:0000313" key="4">
    <source>
        <dbReference type="EMBL" id="KZP27661.1"/>
    </source>
</evidence>
<feature type="compositionally biased region" description="Basic residues" evidence="1">
    <location>
        <begin position="268"/>
        <end position="277"/>
    </location>
</feature>
<dbReference type="EMBL" id="KV417507">
    <property type="protein sequence ID" value="KZP27661.1"/>
    <property type="molecule type" value="Genomic_DNA"/>
</dbReference>
<keyword evidence="2" id="KW-0812">Transmembrane</keyword>
<dbReference type="OrthoDB" id="5382797at2759"/>
<feature type="compositionally biased region" description="Low complexity" evidence="1">
    <location>
        <begin position="44"/>
        <end position="57"/>
    </location>
</feature>
<dbReference type="AlphaFoldDB" id="A0A166QXD5"/>
<feature type="transmembrane region" description="Helical" evidence="2">
    <location>
        <begin position="557"/>
        <end position="577"/>
    </location>
</feature>
<feature type="compositionally biased region" description="Low complexity" evidence="1">
    <location>
        <begin position="116"/>
        <end position="138"/>
    </location>
</feature>
<feature type="compositionally biased region" description="Polar residues" evidence="1">
    <location>
        <begin position="139"/>
        <end position="173"/>
    </location>
</feature>
<reference evidence="4 5" key="1">
    <citation type="journal article" date="2016" name="Mol. Biol. Evol.">
        <title>Comparative Genomics of Early-Diverging Mushroom-Forming Fungi Provides Insights into the Origins of Lignocellulose Decay Capabilities.</title>
        <authorList>
            <person name="Nagy L.G."/>
            <person name="Riley R."/>
            <person name="Tritt A."/>
            <person name="Adam C."/>
            <person name="Daum C."/>
            <person name="Floudas D."/>
            <person name="Sun H."/>
            <person name="Yadav J.S."/>
            <person name="Pangilinan J."/>
            <person name="Larsson K.H."/>
            <person name="Matsuura K."/>
            <person name="Barry K."/>
            <person name="Labutti K."/>
            <person name="Kuo R."/>
            <person name="Ohm R.A."/>
            <person name="Bhattacharya S.S."/>
            <person name="Shirouzu T."/>
            <person name="Yoshinaga Y."/>
            <person name="Martin F.M."/>
            <person name="Grigoriev I.V."/>
            <person name="Hibbett D.S."/>
        </authorList>
    </citation>
    <scope>NUCLEOTIDE SEQUENCE [LARGE SCALE GENOMIC DNA]</scope>
    <source>
        <strain evidence="4 5">CBS 109695</strain>
    </source>
</reference>
<accession>A0A166QXD5</accession>
<dbReference type="EMBL" id="KV417805">
    <property type="protein sequence ID" value="KZP06057.1"/>
    <property type="molecule type" value="Genomic_DNA"/>
</dbReference>
<feature type="region of interest" description="Disordered" evidence="1">
    <location>
        <begin position="1"/>
        <end position="178"/>
    </location>
</feature>
<feature type="compositionally biased region" description="Polar residues" evidence="1">
    <location>
        <begin position="93"/>
        <end position="104"/>
    </location>
</feature>
<proteinExistence type="predicted"/>
<feature type="compositionally biased region" description="Polar residues" evidence="1">
    <location>
        <begin position="23"/>
        <end position="43"/>
    </location>
</feature>
<feature type="compositionally biased region" description="Basic and acidic residues" evidence="1">
    <location>
        <begin position="325"/>
        <end position="337"/>
    </location>
</feature>
<keyword evidence="2" id="KW-1133">Transmembrane helix</keyword>
<dbReference type="Proteomes" id="UP000076532">
    <property type="component" value="Unassembled WGS sequence"/>
</dbReference>
<organism evidence="4 5">
    <name type="scientific">Athelia psychrophila</name>
    <dbReference type="NCBI Taxonomy" id="1759441"/>
    <lineage>
        <taxon>Eukaryota</taxon>
        <taxon>Fungi</taxon>
        <taxon>Dikarya</taxon>
        <taxon>Basidiomycota</taxon>
        <taxon>Agaricomycotina</taxon>
        <taxon>Agaricomycetes</taxon>
        <taxon>Agaricomycetidae</taxon>
        <taxon>Atheliales</taxon>
        <taxon>Atheliaceae</taxon>
        <taxon>Athelia</taxon>
    </lineage>
</organism>
<name>A0A166QXD5_9AGAM</name>
<evidence type="ECO:0000256" key="1">
    <source>
        <dbReference type="SAM" id="MobiDB-lite"/>
    </source>
</evidence>
<protein>
    <recommendedName>
        <fullName evidence="6">Cation efflux protein</fullName>
    </recommendedName>
</protein>
<keyword evidence="5" id="KW-1185">Reference proteome</keyword>
<feature type="transmembrane region" description="Helical" evidence="2">
    <location>
        <begin position="361"/>
        <end position="379"/>
    </location>
</feature>
<feature type="transmembrane region" description="Helical" evidence="2">
    <location>
        <begin position="391"/>
        <end position="415"/>
    </location>
</feature>
<evidence type="ECO:0000256" key="2">
    <source>
        <dbReference type="SAM" id="Phobius"/>
    </source>
</evidence>
<feature type="transmembrane region" description="Helical" evidence="2">
    <location>
        <begin position="589"/>
        <end position="611"/>
    </location>
</feature>
<feature type="transmembrane region" description="Helical" evidence="2">
    <location>
        <begin position="487"/>
        <end position="506"/>
    </location>
</feature>
<sequence>MAARMHRRKSSINEDDPLVVDTSDYNQPTLVVSESNGHTNGDHSPTSPTRTRTASSPAPFPMSPSSPTSAGPYRTTFGVATAPPRAPNGANGHPSSPFRSTLNGHTRAHSRVGSVSGSFAPPLPSPLSGSFPSSVSHSQVRTPSHSADSLLPSSASNPETLSNGLPSTMTAQANRRHSRLHSRNLSIFFPRPGSLNAASIDEDGAQEIQVSLDEESAVDIATPRTADHQKKLHGFTFGGRPATSSASSSNHSLNMDPDVSAGGGSTSRRGHHHKHSMSHQFFSFLEPGSQQTQSLESELLTQPTPSPVSPWTSETNGHSHSHSPSSHDHGHDHDHSHSHASSPAAPVFHYSPSASNGIPPVPLVASILQFALGAYLWVTGQQIGSLSCTGLGYWVVFDAFGVGIGGGVLSAYLGLHRGPVKGNLKRAYGNARVETVVMFAQSVYLMFASVYVCKETVEHLLLSAGGEGEGHHHHHGDEEVVNLGIEFPILLVFMTMLSLISTAIFFGNHIKLVNIAGNHIPPIRSLIRDALSRHTSQSNHFHPTPDSAASKILTNPFVLWPVLFCAAIVSAAIFLPLEHYRTFDLALAGVQTVVTFNVAYHACYVLGTVLLQTAPERGHAGGKMEAFLRAMKEVERHPQVLHLPAPHIWQLTPSPNASNSEGAKNAAQELVVTMELHVRRDLGDDDVLLLTRWAWERCVNALQFGSGDKSSQGVSAEVTVGVVRG</sequence>
<dbReference type="STRING" id="436010.A0A166QXD5"/>
<feature type="transmembrane region" description="Helical" evidence="2">
    <location>
        <begin position="436"/>
        <end position="452"/>
    </location>
</feature>
<evidence type="ECO:0000313" key="5">
    <source>
        <dbReference type="Proteomes" id="UP000076532"/>
    </source>
</evidence>
<keyword evidence="2" id="KW-0472">Membrane</keyword>
<feature type="region of interest" description="Disordered" evidence="1">
    <location>
        <begin position="223"/>
        <end position="277"/>
    </location>
</feature>